<name>A0A117NMP9_PENFR</name>
<dbReference type="AlphaFoldDB" id="A0A117NMP9"/>
<reference evidence="3 4" key="1">
    <citation type="submission" date="2015-10" db="EMBL/GenBank/DDBJ databases">
        <title>Genome sequencing of Penicillium freii.</title>
        <authorList>
            <person name="Nguyen H.D."/>
            <person name="Visagie C.M."/>
            <person name="Seifert K.A."/>
        </authorList>
    </citation>
    <scope>NUCLEOTIDE SEQUENCE [LARGE SCALE GENOMIC DNA]</scope>
    <source>
        <strain evidence="3 4">DAOM 242723</strain>
    </source>
</reference>
<dbReference type="PANTHER" id="PTHR31896">
    <property type="entry name" value="FAMILY REGULATORY PROTEIN, PUTATIVE (AFU_ORTHOLOGUE AFUA_3G14730)-RELATED"/>
    <property type="match status" value="1"/>
</dbReference>
<dbReference type="PANTHER" id="PTHR31896:SF64">
    <property type="entry name" value="TRICHOTHECENE 3-O-ACETYLTRANSFERASE"/>
    <property type="match status" value="1"/>
</dbReference>
<dbReference type="Pfam" id="PF02458">
    <property type="entry name" value="Transferase"/>
    <property type="match status" value="1"/>
</dbReference>
<dbReference type="GO" id="GO:0016746">
    <property type="term" value="F:acyltransferase activity"/>
    <property type="evidence" value="ECO:0007669"/>
    <property type="project" value="UniProtKB-KW"/>
</dbReference>
<dbReference type="InterPro" id="IPR023213">
    <property type="entry name" value="CAT-like_dom_sf"/>
</dbReference>
<evidence type="ECO:0000256" key="2">
    <source>
        <dbReference type="ARBA" id="ARBA00023315"/>
    </source>
</evidence>
<evidence type="ECO:0000256" key="1">
    <source>
        <dbReference type="ARBA" id="ARBA00022679"/>
    </source>
</evidence>
<keyword evidence="1" id="KW-0808">Transferase</keyword>
<gene>
    <name evidence="3" type="ORF">ACN42_g7537</name>
</gene>
<sequence length="514" mass="56818">MRSGKVLISAPTNVCAHGKGRPRPESTAQAKIMTGSIAKIVTGSILKRASANSLTPIDRLFAAASIRCQLVFPSNDARQCSGVLRKGLKQLIATLPSLSHHVTIPPGCNSLDSIKIEPPSSFVLEQIMKVKNHETPLREAIKEGNKNKAQFDTDFMPIAMVPDMEQPIPVLGFQVNIHPDGVLLAVAANHMVMDGTGMGVAIENLANCCRRLDGKDVELLTSTAEQDRGREMLMHQLPAKSSEQEFPEYRVAKDLFGQWTEMAKHASHANSSIQSRYLNIRTEDVRELKDRCNEMLPHVLAPGDTSGWDGLPWVSSSDVVIALIWLSLNRARSPELANKSTSTPTGESGESEDIRVGMAVNIRSRVSPPLPKSYMGNGAILMLATYGREAAASPERMEALCRMAYAIRRKLTLQRHLQSAEDPVVFAFEVANFFVTNLRDMEFCSADFGSKIGKPQHSRISDSPADGCVYIMPKRTHVDNDPWEIQVAFTSDVLKRMEQDSLWTRYIHADPFWS</sequence>
<keyword evidence="2" id="KW-0012">Acyltransferase</keyword>
<dbReference type="STRING" id="48697.A0A117NMP9"/>
<dbReference type="Proteomes" id="UP000055045">
    <property type="component" value="Unassembled WGS sequence"/>
</dbReference>
<dbReference type="InterPro" id="IPR051283">
    <property type="entry name" value="Sec_Metabolite_Acyltrans"/>
</dbReference>
<keyword evidence="4" id="KW-1185">Reference proteome</keyword>
<evidence type="ECO:0000313" key="4">
    <source>
        <dbReference type="Proteomes" id="UP000055045"/>
    </source>
</evidence>
<accession>A0A117NMP9</accession>
<evidence type="ECO:0000313" key="3">
    <source>
        <dbReference type="EMBL" id="KUM59602.1"/>
    </source>
</evidence>
<organism evidence="3 4">
    <name type="scientific">Penicillium freii</name>
    <dbReference type="NCBI Taxonomy" id="48697"/>
    <lineage>
        <taxon>Eukaryota</taxon>
        <taxon>Fungi</taxon>
        <taxon>Dikarya</taxon>
        <taxon>Ascomycota</taxon>
        <taxon>Pezizomycotina</taxon>
        <taxon>Eurotiomycetes</taxon>
        <taxon>Eurotiomycetidae</taxon>
        <taxon>Eurotiales</taxon>
        <taxon>Aspergillaceae</taxon>
        <taxon>Penicillium</taxon>
    </lineage>
</organism>
<comment type="caution">
    <text evidence="3">The sequence shown here is derived from an EMBL/GenBank/DDBJ whole genome shotgun (WGS) entry which is preliminary data.</text>
</comment>
<dbReference type="Gene3D" id="3.30.559.10">
    <property type="entry name" value="Chloramphenicol acetyltransferase-like domain"/>
    <property type="match status" value="2"/>
</dbReference>
<dbReference type="EMBL" id="LLXE01000216">
    <property type="protein sequence ID" value="KUM59602.1"/>
    <property type="molecule type" value="Genomic_DNA"/>
</dbReference>
<proteinExistence type="predicted"/>
<protein>
    <submittedName>
        <fullName evidence="3">Uncharacterized protein</fullName>
    </submittedName>
</protein>